<feature type="transmembrane region" description="Helical" evidence="1">
    <location>
        <begin position="54"/>
        <end position="74"/>
    </location>
</feature>
<dbReference type="GeneID" id="8847207"/>
<evidence type="ECO:0000313" key="2">
    <source>
        <dbReference type="EMBL" id="ADD21058.1"/>
    </source>
</evidence>
<accession>D3YNM6</accession>
<keyword evidence="1" id="KW-0812">Transmembrane</keyword>
<evidence type="ECO:0000256" key="1">
    <source>
        <dbReference type="SAM" id="Phobius"/>
    </source>
</evidence>
<protein>
    <submittedName>
        <fullName evidence="2">Uncharacterized protein</fullName>
    </submittedName>
</protein>
<keyword evidence="2" id="KW-0496">Mitochondrion</keyword>
<dbReference type="RefSeq" id="YP_003495105.1">
    <property type="nucleotide sequence ID" value="NC_013933.1"/>
</dbReference>
<keyword evidence="1" id="KW-1133">Transmembrane helix</keyword>
<proteinExistence type="predicted"/>
<dbReference type="AlphaFoldDB" id="D3YNM6"/>
<geneLocation type="mitochondrion" evidence="2"/>
<keyword evidence="1" id="KW-0472">Membrane</keyword>
<sequence length="111" mass="12623">MIFLIYLLLLSVNNFSPSFDKLLRIFLSLTILSTLLLIILASEKMRSSGKLLTLYFTWLTEFWALFILLCPSIIHDLISVVLSNTVSKFLSLTTCLADSSYLFFLSNTSTQ</sequence>
<organism evidence="2">
    <name type="scientific">Trametes cingulata</name>
    <dbReference type="NCBI Taxonomy" id="575983"/>
    <lineage>
        <taxon>Eukaryota</taxon>
        <taxon>Fungi</taxon>
        <taxon>Dikarya</taxon>
        <taxon>Basidiomycota</taxon>
        <taxon>Agaricomycotina</taxon>
        <taxon>Agaricomycetes</taxon>
        <taxon>Polyporales</taxon>
        <taxon>Polyporaceae</taxon>
        <taxon>Trametes</taxon>
    </lineage>
</organism>
<reference evidence="2" key="1">
    <citation type="journal article" date="2010" name="FEMS Microbiol. Lett.">
        <title>The mitochondrial genome of the wood-degrading basidiomycete Trametes cingulata.</title>
        <authorList>
            <person name="Haridas S."/>
            <person name="Gantt J.S."/>
        </authorList>
    </citation>
    <scope>NUCLEOTIDE SEQUENCE</scope>
    <source>
        <strain evidence="2">ATCC 26747</strain>
    </source>
</reference>
<dbReference type="EMBL" id="GU723273">
    <property type="protein sequence ID" value="ADD21058.1"/>
    <property type="molecule type" value="Genomic_DNA"/>
</dbReference>
<feature type="transmembrane region" description="Helical" evidence="1">
    <location>
        <begin position="24"/>
        <end position="42"/>
    </location>
</feature>
<name>D3YNM6_9APHY</name>